<dbReference type="RefSeq" id="WP_003956756.1">
    <property type="nucleotide sequence ID" value="NZ_CM000913.1"/>
</dbReference>
<evidence type="ECO:0000313" key="1">
    <source>
        <dbReference type="EMBL" id="EFG07208.1"/>
    </source>
</evidence>
<dbReference type="InterPro" id="IPR010982">
    <property type="entry name" value="Lambda_DNA-bd_dom_sf"/>
</dbReference>
<organism evidence="1 2">
    <name type="scientific">Streptomyces clavuligerus</name>
    <dbReference type="NCBI Taxonomy" id="1901"/>
    <lineage>
        <taxon>Bacteria</taxon>
        <taxon>Bacillati</taxon>
        <taxon>Actinomycetota</taxon>
        <taxon>Actinomycetes</taxon>
        <taxon>Kitasatosporales</taxon>
        <taxon>Streptomycetaceae</taxon>
        <taxon>Streptomyces</taxon>
    </lineage>
</organism>
<reference evidence="1 2" key="1">
    <citation type="journal article" date="2010" name="Genome Biol. Evol.">
        <title>The sequence of a 1.8-mb bacterial linear plasmid reveals a rich evolutionary reservoir of secondary metabolic pathways.</title>
        <authorList>
            <person name="Medema M.H."/>
            <person name="Trefzer A."/>
            <person name="Kovalchuk A."/>
            <person name="van den Berg M."/>
            <person name="Mueller U."/>
            <person name="Heijne W."/>
            <person name="Wu L."/>
            <person name="Alam M.T."/>
            <person name="Ronning C.M."/>
            <person name="Nierman W.C."/>
            <person name="Bovenberg R.A.L."/>
            <person name="Breitling R."/>
            <person name="Takano E."/>
        </authorList>
    </citation>
    <scope>NUCLEOTIDE SEQUENCE [LARGE SCALE GENOMIC DNA]</scope>
    <source>
        <strain evidence="2">ATCC 27064 / DSM 738 / JCM 4710 / NBRC 13307 / NCIMB 12785 / NRRL 3585 / VKM Ac-602</strain>
    </source>
</reference>
<evidence type="ECO:0000313" key="2">
    <source>
        <dbReference type="Proteomes" id="UP000002357"/>
    </source>
</evidence>
<dbReference type="Pfam" id="PF19054">
    <property type="entry name" value="DUF5753"/>
    <property type="match status" value="1"/>
</dbReference>
<dbReference type="OrthoDB" id="2897536at2"/>
<sequence>MESHDNPYTERPKDFIGEELRRRRKAHKLSQRELAARMFISGGYMGQIEVGKRRLTEELAERLDKELKADGFFSRLLAAMKRNTGLTDYFADVAELQLLASAVYHYGQVFVPGILQTEAYIRAQCLGSTAPSPGVVDTLVKLRTERARKLLKDPEKPYLWVVLHESVLRTAVGGPSVMAEQLRTLAEVIRAGRVHIQVVPFSAGMHGCTGGMVSIMTFSDAPDLVYTEGAFTGQTVDDPDLVAKHRRAYDVARSVALSPEKSLAFIETVVEEYERCVHDPT</sequence>
<dbReference type="GeneID" id="93731272"/>
<dbReference type="Gene3D" id="1.10.260.40">
    <property type="entry name" value="lambda repressor-like DNA-binding domains"/>
    <property type="match status" value="1"/>
</dbReference>
<name>B5GXW3_STRCL</name>
<dbReference type="EMBL" id="CM000913">
    <property type="protein sequence ID" value="EFG07208.1"/>
    <property type="molecule type" value="Genomic_DNA"/>
</dbReference>
<dbReference type="eggNOG" id="COG1476">
    <property type="taxonomic scope" value="Bacteria"/>
</dbReference>
<proteinExistence type="predicted"/>
<dbReference type="GO" id="GO:0003677">
    <property type="term" value="F:DNA binding"/>
    <property type="evidence" value="ECO:0007669"/>
    <property type="project" value="UniProtKB-KW"/>
</dbReference>
<protein>
    <submittedName>
        <fullName evidence="1">DNA-binding protein</fullName>
    </submittedName>
</protein>
<dbReference type="SUPFAM" id="SSF47413">
    <property type="entry name" value="lambda repressor-like DNA-binding domains"/>
    <property type="match status" value="1"/>
</dbReference>
<dbReference type="AlphaFoldDB" id="B5GXW3"/>
<dbReference type="CDD" id="cd00093">
    <property type="entry name" value="HTH_XRE"/>
    <property type="match status" value="1"/>
</dbReference>
<dbReference type="STRING" id="1901.BB341_17640"/>
<dbReference type="InterPro" id="IPR001387">
    <property type="entry name" value="Cro/C1-type_HTH"/>
</dbReference>
<dbReference type="SMART" id="SM00530">
    <property type="entry name" value="HTH_XRE"/>
    <property type="match status" value="1"/>
</dbReference>
<dbReference type="Pfam" id="PF13560">
    <property type="entry name" value="HTH_31"/>
    <property type="match status" value="1"/>
</dbReference>
<keyword evidence="1" id="KW-0238">DNA-binding</keyword>
<keyword evidence="2" id="KW-1185">Reference proteome</keyword>
<dbReference type="PROSITE" id="PS50943">
    <property type="entry name" value="HTH_CROC1"/>
    <property type="match status" value="1"/>
</dbReference>
<dbReference type="KEGG" id="sclf:BB341_17640"/>
<accession>B5GXW3</accession>
<gene>
    <name evidence="1" type="ORF">SCLAV_2135</name>
</gene>
<dbReference type="InterPro" id="IPR043917">
    <property type="entry name" value="DUF5753"/>
</dbReference>
<dbReference type="Proteomes" id="UP000002357">
    <property type="component" value="Chromosome"/>
</dbReference>